<dbReference type="AlphaFoldDB" id="A0A146KLA5"/>
<sequence>GVIALSAFALLFIKRNRQQQPTLQQQQYRTKLNNISKIKYDENKHQNLLNVLKDKYNVTDWTKIGFQRHNNPTTDFRAFGLLAPYSLIESQAFKQLKYFKTYRSFELPYALTYINIGYQYLTKLNDDKFLAKHPFSTDENVIKDFSRYVDTELIEFEKFWLKTKPENIMSFNQVFKQYWKKYK</sequence>
<dbReference type="Pfam" id="PF04727">
    <property type="entry name" value="ELMO_CED12"/>
    <property type="match status" value="1"/>
</dbReference>
<feature type="domain" description="ELMO" evidence="1">
    <location>
        <begin position="27"/>
        <end position="183"/>
    </location>
</feature>
<dbReference type="InterPro" id="IPR006816">
    <property type="entry name" value="ELMO_dom"/>
</dbReference>
<gene>
    <name evidence="2" type="ORF">TPC1_10375</name>
</gene>
<evidence type="ECO:0000259" key="1">
    <source>
        <dbReference type="PROSITE" id="PS51335"/>
    </source>
</evidence>
<name>A0A146KLA5_9EUKA</name>
<reference evidence="2" key="1">
    <citation type="submission" date="2015-07" db="EMBL/GenBank/DDBJ databases">
        <title>Adaptation to a free-living lifestyle via gene acquisitions in the diplomonad Trepomonas sp. PC1.</title>
        <authorList>
            <person name="Xu F."/>
            <person name="Jerlstrom-Hultqvist J."/>
            <person name="Kolisko M."/>
            <person name="Simpson A.G.B."/>
            <person name="Roger A.J."/>
            <person name="Svard S.G."/>
            <person name="Andersson J.O."/>
        </authorList>
    </citation>
    <scope>NUCLEOTIDE SEQUENCE</scope>
    <source>
        <strain evidence="2">PC1</strain>
    </source>
</reference>
<organism evidence="2">
    <name type="scientific">Trepomonas sp. PC1</name>
    <dbReference type="NCBI Taxonomy" id="1076344"/>
    <lineage>
        <taxon>Eukaryota</taxon>
        <taxon>Metamonada</taxon>
        <taxon>Diplomonadida</taxon>
        <taxon>Hexamitidae</taxon>
        <taxon>Hexamitinae</taxon>
        <taxon>Trepomonas</taxon>
    </lineage>
</organism>
<dbReference type="InterPro" id="IPR050868">
    <property type="entry name" value="ELMO_domain-containing"/>
</dbReference>
<dbReference type="PROSITE" id="PS51335">
    <property type="entry name" value="ELMO"/>
    <property type="match status" value="1"/>
</dbReference>
<evidence type="ECO:0000313" key="2">
    <source>
        <dbReference type="EMBL" id="JAP96325.1"/>
    </source>
</evidence>
<feature type="non-terminal residue" evidence="2">
    <location>
        <position position="1"/>
    </location>
</feature>
<protein>
    <submittedName>
        <fullName evidence="2">ELMO/CED-12 family protein</fullName>
    </submittedName>
</protein>
<dbReference type="EMBL" id="GDID01000281">
    <property type="protein sequence ID" value="JAP96325.1"/>
    <property type="molecule type" value="Transcribed_RNA"/>
</dbReference>
<dbReference type="PANTHER" id="PTHR12771">
    <property type="entry name" value="ENGULFMENT AND CELL MOTILITY"/>
    <property type="match status" value="1"/>
</dbReference>
<dbReference type="PANTHER" id="PTHR12771:SF51">
    <property type="entry name" value="LD01482P"/>
    <property type="match status" value="1"/>
</dbReference>
<accession>A0A146KLA5</accession>
<proteinExistence type="predicted"/>